<evidence type="ECO:0000256" key="3">
    <source>
        <dbReference type="SAM" id="MobiDB-lite"/>
    </source>
</evidence>
<dbReference type="PANTHER" id="PTHR13068:SF151">
    <property type="entry name" value="TRANSCRIPTION TERMINATION FACTOR MTERF9, CHLOROPLASTIC"/>
    <property type="match status" value="1"/>
</dbReference>
<dbReference type="InterPro" id="IPR003690">
    <property type="entry name" value="MTERF"/>
</dbReference>
<reference evidence="4" key="1">
    <citation type="submission" date="2021-01" db="EMBL/GenBank/DDBJ databases">
        <authorList>
            <person name="Corre E."/>
            <person name="Pelletier E."/>
            <person name="Niang G."/>
            <person name="Scheremetjew M."/>
            <person name="Finn R."/>
            <person name="Kale V."/>
            <person name="Holt S."/>
            <person name="Cochrane G."/>
            <person name="Meng A."/>
            <person name="Brown T."/>
            <person name="Cohen L."/>
        </authorList>
    </citation>
    <scope>NUCLEOTIDE SEQUENCE</scope>
    <source>
        <strain evidence="4">NIES-381</strain>
    </source>
</reference>
<evidence type="ECO:0000256" key="1">
    <source>
        <dbReference type="ARBA" id="ARBA00007692"/>
    </source>
</evidence>
<feature type="region of interest" description="Disordered" evidence="3">
    <location>
        <begin position="423"/>
        <end position="456"/>
    </location>
</feature>
<dbReference type="Pfam" id="PF02536">
    <property type="entry name" value="mTERF"/>
    <property type="match status" value="1"/>
</dbReference>
<keyword evidence="2" id="KW-0809">Transit peptide</keyword>
<name>A0A7S1N2K8_9EUGL</name>
<dbReference type="AlphaFoldDB" id="A0A7S1N2K8"/>
<dbReference type="InterPro" id="IPR038538">
    <property type="entry name" value="MTERF_sf"/>
</dbReference>
<evidence type="ECO:0000313" key="4">
    <source>
        <dbReference type="EMBL" id="CAD8992094.1"/>
    </source>
</evidence>
<organism evidence="4">
    <name type="scientific">Eutreptiella gymnastica</name>
    <dbReference type="NCBI Taxonomy" id="73025"/>
    <lineage>
        <taxon>Eukaryota</taxon>
        <taxon>Discoba</taxon>
        <taxon>Euglenozoa</taxon>
        <taxon>Euglenida</taxon>
        <taxon>Spirocuta</taxon>
        <taxon>Euglenophyceae</taxon>
        <taxon>Eutreptiales</taxon>
        <taxon>Eutreptiaceae</taxon>
        <taxon>Eutreptiella</taxon>
    </lineage>
</organism>
<dbReference type="GO" id="GO:0003676">
    <property type="term" value="F:nucleic acid binding"/>
    <property type="evidence" value="ECO:0007669"/>
    <property type="project" value="InterPro"/>
</dbReference>
<gene>
    <name evidence="4" type="ORF">EGYM00392_LOCUS3141</name>
</gene>
<dbReference type="EMBL" id="HBGA01008744">
    <property type="protein sequence ID" value="CAD8992094.1"/>
    <property type="molecule type" value="Transcribed_RNA"/>
</dbReference>
<dbReference type="PANTHER" id="PTHR13068">
    <property type="entry name" value="CGI-12 PROTEIN-RELATED"/>
    <property type="match status" value="1"/>
</dbReference>
<evidence type="ECO:0000256" key="2">
    <source>
        <dbReference type="ARBA" id="ARBA00022946"/>
    </source>
</evidence>
<dbReference type="Gene3D" id="1.25.70.10">
    <property type="entry name" value="Transcription termination factor 3, mitochondrial"/>
    <property type="match status" value="1"/>
</dbReference>
<protein>
    <submittedName>
        <fullName evidence="4">Uncharacterized protein</fullName>
    </submittedName>
</protein>
<feature type="region of interest" description="Disordered" evidence="3">
    <location>
        <begin position="76"/>
        <end position="97"/>
    </location>
</feature>
<sequence length="456" mass="50996">MVVMAPLCSLGRRLSTCLHLTSLCCNLSAWQGTSARFVQFMSSYNIHTAYERKHKHVVRSHDVEWDTTIVNAKVSGHARDADESEGGNPCKQKRRGKRTIVGPAVRYEDAVNKLVKDAACHETEASRILHSLSKLNAERSLQMEWEAGVPMDEVKEHELWARVKHVVGYMRKKGLKARTVRTVINEGATIFLAPPSQLMGTLEYLQGMHLRDKELNSSVLKCPRLLHCNADQIRVISSYFKNLELSAPQIFSLLKKEPKLFTGPKAGLVAQVTALKQAGVSAKLLPKVLVQCPRSLAHDAAHYQGHIEFLQSRGLDPNQVRTLVSRAPQVFGYSLDTLQLKFDFLTQEMGLSLPQILRHGKLLLCASLLDKLGPRTAIMATQDRPCYPPTYVRRGDRQFCALVGMAPKSYLKFAQQWASDHQGQWSTGRTSNADLKRKQRRSQAALQANAGVKEGL</sequence>
<dbReference type="SMART" id="SM00733">
    <property type="entry name" value="Mterf"/>
    <property type="match status" value="4"/>
</dbReference>
<proteinExistence type="inferred from homology"/>
<comment type="similarity">
    <text evidence="1">Belongs to the mTERF family.</text>
</comment>
<feature type="compositionally biased region" description="Polar residues" evidence="3">
    <location>
        <begin position="423"/>
        <end position="433"/>
    </location>
</feature>
<accession>A0A7S1N2K8</accession>